<protein>
    <submittedName>
        <fullName evidence="2">Uncharacterized protein</fullName>
    </submittedName>
</protein>
<evidence type="ECO:0000313" key="2">
    <source>
        <dbReference type="WBParaSite" id="HCON_00115830-00001"/>
    </source>
</evidence>
<organism evidence="1 2">
    <name type="scientific">Haemonchus contortus</name>
    <name type="common">Barber pole worm</name>
    <dbReference type="NCBI Taxonomy" id="6289"/>
    <lineage>
        <taxon>Eukaryota</taxon>
        <taxon>Metazoa</taxon>
        <taxon>Ecdysozoa</taxon>
        <taxon>Nematoda</taxon>
        <taxon>Chromadorea</taxon>
        <taxon>Rhabditida</taxon>
        <taxon>Rhabditina</taxon>
        <taxon>Rhabditomorpha</taxon>
        <taxon>Strongyloidea</taxon>
        <taxon>Trichostrongylidae</taxon>
        <taxon>Haemonchus</taxon>
    </lineage>
</organism>
<sequence length="123" mass="13941">MTSFRRPDEIVTASRRAMKKVIYNSDPISSTVTSTCLPTVLGKTDTSSLQFSLPKLDMPPMVRHPVPGRIKAEHLQSLPPVIVETLVRLFTWCLSQCKLPTLRETSKPCCCIRREFHTTLSRQ</sequence>
<dbReference type="WBParaSite" id="HCON_00115830-00001">
    <property type="protein sequence ID" value="HCON_00115830-00001"/>
    <property type="gene ID" value="HCON_00115830"/>
</dbReference>
<keyword evidence="1" id="KW-1185">Reference proteome</keyword>
<proteinExistence type="predicted"/>
<accession>A0A7I4YN86</accession>
<dbReference type="Proteomes" id="UP000025227">
    <property type="component" value="Unplaced"/>
</dbReference>
<dbReference type="OrthoDB" id="410104at2759"/>
<reference evidence="2" key="1">
    <citation type="submission" date="2020-12" db="UniProtKB">
        <authorList>
            <consortium name="WormBaseParasite"/>
        </authorList>
    </citation>
    <scope>IDENTIFICATION</scope>
    <source>
        <strain evidence="2">MHco3</strain>
    </source>
</reference>
<name>A0A7I4YN86_HAECO</name>
<evidence type="ECO:0000313" key="1">
    <source>
        <dbReference type="Proteomes" id="UP000025227"/>
    </source>
</evidence>
<dbReference type="AlphaFoldDB" id="A0A7I4YN86"/>